<accession>A0A4R6U4T6</accession>
<evidence type="ECO:0000313" key="1">
    <source>
        <dbReference type="EMBL" id="TDQ41478.1"/>
    </source>
</evidence>
<dbReference type="InterPro" id="IPR020108">
    <property type="entry name" value="Spore_coat_CotD"/>
</dbReference>
<keyword evidence="1" id="KW-0167">Capsid protein</keyword>
<keyword evidence="2" id="KW-1185">Reference proteome</keyword>
<dbReference type="Pfam" id="PF11122">
    <property type="entry name" value="Spore-coat_CotD"/>
    <property type="match status" value="1"/>
</dbReference>
<proteinExistence type="predicted"/>
<gene>
    <name evidence="1" type="ORF">EV213_10356</name>
</gene>
<dbReference type="Proteomes" id="UP000295632">
    <property type="component" value="Unassembled WGS sequence"/>
</dbReference>
<protein>
    <submittedName>
        <fullName evidence="1">Inner spore coat protein D</fullName>
    </submittedName>
</protein>
<reference evidence="1 2" key="1">
    <citation type="submission" date="2019-03" db="EMBL/GenBank/DDBJ databases">
        <title>Genomic Encyclopedia of Type Strains, Phase IV (KMG-IV): sequencing the most valuable type-strain genomes for metagenomic binning, comparative biology and taxonomic classification.</title>
        <authorList>
            <person name="Goeker M."/>
        </authorList>
    </citation>
    <scope>NUCLEOTIDE SEQUENCE [LARGE SCALE GENOMIC DNA]</scope>
    <source>
        <strain evidence="1 2">DSM 28697</strain>
    </source>
</reference>
<keyword evidence="1" id="KW-0946">Virion</keyword>
<dbReference type="AlphaFoldDB" id="A0A4R6U4T6"/>
<comment type="caution">
    <text evidence="1">The sequence shown here is derived from an EMBL/GenBank/DDBJ whole genome shotgun (WGS) entry which is preliminary data.</text>
</comment>
<dbReference type="RefSeq" id="WP_279512749.1">
    <property type="nucleotide sequence ID" value="NZ_SNYJ01000003.1"/>
</dbReference>
<sequence length="107" mass="12666">MFNHCHKPKKPMQCCPMPSNQMPTNQLPAMSQPMMMPANVHPTRTVVENQFFHTIVPHIHPIHIEKRQHQMYEHRHYYPQTVSNVADAQHQHFDCCPEPPEKHHDCD</sequence>
<organism evidence="1 2">
    <name type="scientific">Aureibacillus halotolerans</name>
    <dbReference type="NCBI Taxonomy" id="1508390"/>
    <lineage>
        <taxon>Bacteria</taxon>
        <taxon>Bacillati</taxon>
        <taxon>Bacillota</taxon>
        <taxon>Bacilli</taxon>
        <taxon>Bacillales</taxon>
        <taxon>Bacillaceae</taxon>
        <taxon>Aureibacillus</taxon>
    </lineage>
</organism>
<name>A0A4R6U4T6_9BACI</name>
<evidence type="ECO:0000313" key="2">
    <source>
        <dbReference type="Proteomes" id="UP000295632"/>
    </source>
</evidence>
<dbReference type="EMBL" id="SNYJ01000003">
    <property type="protein sequence ID" value="TDQ41478.1"/>
    <property type="molecule type" value="Genomic_DNA"/>
</dbReference>